<dbReference type="NCBIfam" id="TIGR01764">
    <property type="entry name" value="excise"/>
    <property type="match status" value="1"/>
</dbReference>
<dbReference type="GO" id="GO:0003677">
    <property type="term" value="F:DNA binding"/>
    <property type="evidence" value="ECO:0007669"/>
    <property type="project" value="InterPro"/>
</dbReference>
<accession>A0A6G7PTU3</accession>
<evidence type="ECO:0000313" key="2">
    <source>
        <dbReference type="Proteomes" id="UP000502179"/>
    </source>
</evidence>
<dbReference type="SUPFAM" id="SSF46955">
    <property type="entry name" value="Putative DNA-binding domain"/>
    <property type="match status" value="1"/>
</dbReference>
<sequence length="82" mass="9826">MFKEVRTLEGKRHEPEFMTLEEVAEYLRISINTLYKMVQQKRIPALKVGRLWRFRKDEIDAWMRECANQGRRRSRGGNGQEG</sequence>
<dbReference type="KEGG" id="tav:G4V39_01915"/>
<dbReference type="Gene3D" id="1.10.10.10">
    <property type="entry name" value="Winged helix-like DNA-binding domain superfamily/Winged helix DNA-binding domain"/>
    <property type="match status" value="1"/>
</dbReference>
<dbReference type="AlphaFoldDB" id="A0A6G7PTU3"/>
<protein>
    <submittedName>
        <fullName evidence="1">Helix-turn-helix domain-containing protein</fullName>
    </submittedName>
</protein>
<dbReference type="InterPro" id="IPR041657">
    <property type="entry name" value="HTH_17"/>
</dbReference>
<dbReference type="Proteomes" id="UP000502179">
    <property type="component" value="Chromosome"/>
</dbReference>
<evidence type="ECO:0000313" key="1">
    <source>
        <dbReference type="EMBL" id="QIJ71104.1"/>
    </source>
</evidence>
<keyword evidence="2" id="KW-1185">Reference proteome</keyword>
<reference evidence="1 2" key="1">
    <citation type="submission" date="2020-02" db="EMBL/GenBank/DDBJ databases">
        <title>Genome analysis of Thermosulfuriphilus ammonigenes ST65T, an anaerobic thermophilic chemolithoautotrophic bacterium isolated from a deep-sea hydrothermal vent.</title>
        <authorList>
            <person name="Slobodkina G."/>
            <person name="Allioux M."/>
            <person name="Merkel A."/>
            <person name="Alain K."/>
            <person name="Jebbar M."/>
            <person name="Slobodkin A."/>
        </authorList>
    </citation>
    <scope>NUCLEOTIDE SEQUENCE [LARGE SCALE GENOMIC DNA]</scope>
    <source>
        <strain evidence="1 2">ST65</strain>
    </source>
</reference>
<dbReference type="InterPro" id="IPR009061">
    <property type="entry name" value="DNA-bd_dom_put_sf"/>
</dbReference>
<name>A0A6G7PTU3_9BACT</name>
<dbReference type="EMBL" id="CP048877">
    <property type="protein sequence ID" value="QIJ71104.1"/>
    <property type="molecule type" value="Genomic_DNA"/>
</dbReference>
<proteinExistence type="predicted"/>
<dbReference type="RefSeq" id="WP_166031326.1">
    <property type="nucleotide sequence ID" value="NZ_CP048877.1"/>
</dbReference>
<organism evidence="1 2">
    <name type="scientific">Thermosulfuriphilus ammonigenes</name>
    <dbReference type="NCBI Taxonomy" id="1936021"/>
    <lineage>
        <taxon>Bacteria</taxon>
        <taxon>Pseudomonadati</taxon>
        <taxon>Thermodesulfobacteriota</taxon>
        <taxon>Thermodesulfobacteria</taxon>
        <taxon>Thermodesulfobacteriales</taxon>
        <taxon>Thermodesulfobacteriaceae</taxon>
        <taxon>Thermosulfuriphilus</taxon>
    </lineage>
</organism>
<gene>
    <name evidence="1" type="ORF">G4V39_01915</name>
</gene>
<dbReference type="InterPro" id="IPR010093">
    <property type="entry name" value="SinI_DNA-bd"/>
</dbReference>
<dbReference type="InterPro" id="IPR036388">
    <property type="entry name" value="WH-like_DNA-bd_sf"/>
</dbReference>
<dbReference type="Pfam" id="PF12728">
    <property type="entry name" value="HTH_17"/>
    <property type="match status" value="1"/>
</dbReference>